<feature type="chain" id="PRO_5031663848" description="Arginine biosynthesis bifunctional protein ArgJ alpha chain" evidence="10">
    <location>
        <begin position="1"/>
        <end position="187"/>
    </location>
</feature>
<name>A0A7W8CZ13_9FIRM</name>
<evidence type="ECO:0000256" key="8">
    <source>
        <dbReference type="ARBA" id="ARBA00023315"/>
    </source>
</evidence>
<dbReference type="Proteomes" id="UP000539953">
    <property type="component" value="Unassembled WGS sequence"/>
</dbReference>
<keyword evidence="5 10" id="KW-0808">Transferase</keyword>
<comment type="function">
    <text evidence="10">Catalyzes two activities which are involved in the cyclic version of arginine biosynthesis: the synthesis of N-acetylglutamate from glutamate and acetyl-CoA as the acetyl donor, and of ornithine by transacetylation between N(2)-acetylornithine and glutamate.</text>
</comment>
<dbReference type="EMBL" id="JACHHK010000003">
    <property type="protein sequence ID" value="MBB5183003.1"/>
    <property type="molecule type" value="Genomic_DNA"/>
</dbReference>
<comment type="subunit">
    <text evidence="2 10">Heterotetramer of two alpha and two beta chains.</text>
</comment>
<keyword evidence="7 10" id="KW-0511">Multifunctional enzyme</keyword>
<evidence type="ECO:0000256" key="5">
    <source>
        <dbReference type="ARBA" id="ARBA00022679"/>
    </source>
</evidence>
<feature type="binding site" evidence="10">
    <location>
        <position position="274"/>
    </location>
    <ligand>
        <name>substrate</name>
    </ligand>
</feature>
<dbReference type="NCBIfam" id="NF003802">
    <property type="entry name" value="PRK05388.1"/>
    <property type="match status" value="1"/>
</dbReference>
<comment type="pathway">
    <text evidence="10">Amino-acid biosynthesis; L-arginine biosynthesis; N(2)-acetyl-L-ornithine from L-glutamate: step 1/4.</text>
</comment>
<dbReference type="RefSeq" id="WP_183328195.1">
    <property type="nucleotide sequence ID" value="NZ_JACHHK010000003.1"/>
</dbReference>
<evidence type="ECO:0000256" key="7">
    <source>
        <dbReference type="ARBA" id="ARBA00023268"/>
    </source>
</evidence>
<evidence type="ECO:0000313" key="12">
    <source>
        <dbReference type="Proteomes" id="UP000539953"/>
    </source>
</evidence>
<comment type="catalytic activity">
    <reaction evidence="10">
        <text>L-glutamate + acetyl-CoA = N-acetyl-L-glutamate + CoA + H(+)</text>
        <dbReference type="Rhea" id="RHEA:24292"/>
        <dbReference type="ChEBI" id="CHEBI:15378"/>
        <dbReference type="ChEBI" id="CHEBI:29985"/>
        <dbReference type="ChEBI" id="CHEBI:44337"/>
        <dbReference type="ChEBI" id="CHEBI:57287"/>
        <dbReference type="ChEBI" id="CHEBI:57288"/>
        <dbReference type="EC" id="2.3.1.1"/>
    </reaction>
</comment>
<dbReference type="CDD" id="cd02152">
    <property type="entry name" value="OAT"/>
    <property type="match status" value="1"/>
</dbReference>
<feature type="site" description="Cleavage; by autolysis" evidence="10">
    <location>
        <begin position="187"/>
        <end position="188"/>
    </location>
</feature>
<dbReference type="Gene3D" id="3.60.70.12">
    <property type="entry name" value="L-amino peptidase D-ALA esterase/amidase"/>
    <property type="match status" value="1"/>
</dbReference>
<dbReference type="PANTHER" id="PTHR23100">
    <property type="entry name" value="ARGININE BIOSYNTHESIS BIFUNCTIONAL PROTEIN ARGJ"/>
    <property type="match status" value="1"/>
</dbReference>
<feature type="site" description="Involved in the stabilization of negative charge on the oxyanion by the formation of the oxyanion hole" evidence="10">
    <location>
        <position position="115"/>
    </location>
</feature>
<dbReference type="InterPro" id="IPR002813">
    <property type="entry name" value="Arg_biosynth_ArgJ"/>
</dbReference>
<dbReference type="GO" id="GO:0005737">
    <property type="term" value="C:cytoplasm"/>
    <property type="evidence" value="ECO:0007669"/>
    <property type="project" value="UniProtKB-SubCell"/>
</dbReference>
<feature type="binding site" evidence="10">
    <location>
        <position position="400"/>
    </location>
    <ligand>
        <name>substrate</name>
    </ligand>
</feature>
<dbReference type="InterPro" id="IPR016117">
    <property type="entry name" value="ArgJ-like_dom_sf"/>
</dbReference>
<dbReference type="GO" id="GO:0004358">
    <property type="term" value="F:L-glutamate N-acetyltransferase activity, acting on acetyl-L-ornithine as donor"/>
    <property type="evidence" value="ECO:0007669"/>
    <property type="project" value="UniProtKB-UniRule"/>
</dbReference>
<feature type="binding site" evidence="10">
    <location>
        <position position="151"/>
    </location>
    <ligand>
        <name>substrate</name>
    </ligand>
</feature>
<comment type="catalytic activity">
    <reaction evidence="9 10">
        <text>N(2)-acetyl-L-ornithine + L-glutamate = N-acetyl-L-glutamate + L-ornithine</text>
        <dbReference type="Rhea" id="RHEA:15349"/>
        <dbReference type="ChEBI" id="CHEBI:29985"/>
        <dbReference type="ChEBI" id="CHEBI:44337"/>
        <dbReference type="ChEBI" id="CHEBI:46911"/>
        <dbReference type="ChEBI" id="CHEBI:57805"/>
        <dbReference type="EC" id="2.3.1.35"/>
    </reaction>
</comment>
<dbReference type="NCBIfam" id="TIGR00120">
    <property type="entry name" value="ArgJ"/>
    <property type="match status" value="1"/>
</dbReference>
<dbReference type="AlphaFoldDB" id="A0A7W8CZ13"/>
<keyword evidence="12" id="KW-1185">Reference proteome</keyword>
<evidence type="ECO:0000256" key="2">
    <source>
        <dbReference type="ARBA" id="ARBA00011475"/>
    </source>
</evidence>
<evidence type="ECO:0000256" key="4">
    <source>
        <dbReference type="ARBA" id="ARBA00022605"/>
    </source>
</evidence>
<dbReference type="PANTHER" id="PTHR23100:SF0">
    <property type="entry name" value="ARGININE BIOSYNTHESIS BIFUNCTIONAL PROTEIN ARGJ, MITOCHONDRIAL"/>
    <property type="match status" value="1"/>
</dbReference>
<dbReference type="SUPFAM" id="SSF56266">
    <property type="entry name" value="DmpA/ArgJ-like"/>
    <property type="match status" value="1"/>
</dbReference>
<evidence type="ECO:0000256" key="3">
    <source>
        <dbReference type="ARBA" id="ARBA00022571"/>
    </source>
</evidence>
<comment type="caution">
    <text evidence="11">The sequence shown here is derived from an EMBL/GenBank/DDBJ whole genome shotgun (WGS) entry which is preliminary data.</text>
</comment>
<comment type="similarity">
    <text evidence="1 10">Belongs to the ArgJ family.</text>
</comment>
<feature type="binding site" evidence="10">
    <location>
        <position position="405"/>
    </location>
    <ligand>
        <name>substrate</name>
    </ligand>
</feature>
<gene>
    <name evidence="10" type="primary">argJ</name>
    <name evidence="11" type="ORF">HNQ47_001023</name>
</gene>
<keyword evidence="6 10" id="KW-0068">Autocatalytic cleavage</keyword>
<evidence type="ECO:0000313" key="11">
    <source>
        <dbReference type="EMBL" id="MBB5183003.1"/>
    </source>
</evidence>
<dbReference type="GO" id="GO:0004042">
    <property type="term" value="F:L-glutamate N-acetyltransferase activity"/>
    <property type="evidence" value="ECO:0007669"/>
    <property type="project" value="UniProtKB-UniRule"/>
</dbReference>
<protein>
    <recommendedName>
        <fullName evidence="10">Arginine biosynthesis bifunctional protein ArgJ</fullName>
    </recommendedName>
    <domain>
        <recommendedName>
            <fullName evidence="10">Glutamate N-acetyltransferase</fullName>
            <ecNumber evidence="10">2.3.1.35</ecNumber>
        </recommendedName>
        <alternativeName>
            <fullName evidence="10">Ornithine acetyltransferase</fullName>
            <shortName evidence="10">OATase</shortName>
        </alternativeName>
        <alternativeName>
            <fullName evidence="10">Ornithine transacetylase</fullName>
        </alternativeName>
    </domain>
    <domain>
        <recommendedName>
            <fullName evidence="10">Amino-acid acetyltransferase</fullName>
            <ecNumber evidence="10">2.3.1.1</ecNumber>
        </recommendedName>
        <alternativeName>
            <fullName evidence="10">N-acetylglutamate synthase</fullName>
            <shortName evidence="10">AGSase</shortName>
        </alternativeName>
    </domain>
    <component>
        <recommendedName>
            <fullName evidence="10">Arginine biosynthesis bifunctional protein ArgJ alpha chain</fullName>
        </recommendedName>
    </component>
    <component>
        <recommendedName>
            <fullName evidence="10">Arginine biosynthesis bifunctional protein ArgJ beta chain</fullName>
        </recommendedName>
    </component>
</protein>
<evidence type="ECO:0000256" key="6">
    <source>
        <dbReference type="ARBA" id="ARBA00022813"/>
    </source>
</evidence>
<feature type="chain" id="PRO_5031663849" description="Arginine biosynthesis bifunctional protein ArgJ beta chain" evidence="10">
    <location>
        <begin position="188"/>
        <end position="405"/>
    </location>
</feature>
<dbReference type="UniPathway" id="UPA00068">
    <property type="reaction ID" value="UER00106"/>
</dbReference>
<dbReference type="InterPro" id="IPR042195">
    <property type="entry name" value="ArgJ_beta_C"/>
</dbReference>
<keyword evidence="4 10" id="KW-0028">Amino-acid biosynthesis</keyword>
<feature type="binding site" evidence="10">
    <location>
        <position position="188"/>
    </location>
    <ligand>
        <name>substrate</name>
    </ligand>
</feature>
<keyword evidence="3 10" id="KW-0055">Arginine biosynthesis</keyword>
<keyword evidence="10" id="KW-0963">Cytoplasm</keyword>
<dbReference type="HAMAP" id="MF_01106">
    <property type="entry name" value="ArgJ"/>
    <property type="match status" value="1"/>
</dbReference>
<feature type="site" description="Involved in the stabilization of negative charge on the oxyanion by the formation of the oxyanion hole" evidence="10">
    <location>
        <position position="114"/>
    </location>
</feature>
<organism evidence="11 12">
    <name type="scientific">Catenisphaera adipataccumulans</name>
    <dbReference type="NCBI Taxonomy" id="700500"/>
    <lineage>
        <taxon>Bacteria</taxon>
        <taxon>Bacillati</taxon>
        <taxon>Bacillota</taxon>
        <taxon>Erysipelotrichia</taxon>
        <taxon>Erysipelotrichales</taxon>
        <taxon>Erysipelotrichaceae</taxon>
        <taxon>Catenisphaera</taxon>
    </lineage>
</organism>
<dbReference type="Gene3D" id="3.10.20.340">
    <property type="entry name" value="ArgJ beta chain, C-terminal domain"/>
    <property type="match status" value="1"/>
</dbReference>
<dbReference type="GO" id="GO:0006526">
    <property type="term" value="P:L-arginine biosynthetic process"/>
    <property type="evidence" value="ECO:0007669"/>
    <property type="project" value="UniProtKB-UniRule"/>
</dbReference>
<dbReference type="GO" id="GO:0006592">
    <property type="term" value="P:ornithine biosynthetic process"/>
    <property type="evidence" value="ECO:0007669"/>
    <property type="project" value="TreeGrafter"/>
</dbReference>
<evidence type="ECO:0000256" key="10">
    <source>
        <dbReference type="HAMAP-Rule" id="MF_01106"/>
    </source>
</evidence>
<comment type="pathway">
    <text evidence="10">Amino-acid biosynthesis; L-arginine biosynthesis; L-ornithine and N-acetyl-L-glutamate from L-glutamate and N(2)-acetyl-L-ornithine (cyclic): step 1/1.</text>
</comment>
<dbReference type="FunFam" id="3.10.20.340:FF:000001">
    <property type="entry name" value="Arginine biosynthesis bifunctional protein ArgJ, chloroplastic"/>
    <property type="match status" value="1"/>
</dbReference>
<reference evidence="11 12" key="1">
    <citation type="submission" date="2020-08" db="EMBL/GenBank/DDBJ databases">
        <title>Genomic Encyclopedia of Type Strains, Phase IV (KMG-IV): sequencing the most valuable type-strain genomes for metagenomic binning, comparative biology and taxonomic classification.</title>
        <authorList>
            <person name="Goeker M."/>
        </authorList>
    </citation>
    <scope>NUCLEOTIDE SEQUENCE [LARGE SCALE GENOMIC DNA]</scope>
    <source>
        <strain evidence="11 12">DSM 25799</strain>
    </source>
</reference>
<sequence>MKCSAKGVCAAKGFTANGIHAGIRDQDPARKDLALIYSEQPGTAACVYTTNKVKGAPIQVTKAHLKNGTAQAIVVNSGNANTCNADGIEIAEAMCDSAAHALDIDPEKMMIASTGVIGQPLPLGPITANMAKLTAGLDQDGHTDAAQAIMTTDTHPKEYAVTFELDGKPCALGGMAKGSGMIHPNMATMLSFVTTDVNISAAMLTEALHEVCADTYNMIYIDGDTSTNDTFGVLANGMAGNACITEKNEDYQIFKKALYEVAMHLSKMLAKDGEGATKLLTCKVTGGASVKDAKAIAMSVVSSTLLKCAIFGEDANWGRILCAIGYADAKVDIDQVDVDLISAGGDVAVCRDGHGIPFSEDKALEVLKQDEITVSVVLHDGTGQAEAWGCDMTYDYVKINGEYRT</sequence>
<feature type="active site" description="Nucleophile" evidence="10">
    <location>
        <position position="188"/>
    </location>
</feature>
<proteinExistence type="inferred from homology"/>
<dbReference type="EC" id="2.3.1.35" evidence="10"/>
<comment type="subcellular location">
    <subcellularLocation>
        <location evidence="10">Cytoplasm</location>
    </subcellularLocation>
</comment>
<keyword evidence="8 10" id="KW-0012">Acyltransferase</keyword>
<dbReference type="FunFam" id="3.60.70.12:FF:000001">
    <property type="entry name" value="Arginine biosynthesis bifunctional protein ArgJ, chloroplastic"/>
    <property type="match status" value="1"/>
</dbReference>
<evidence type="ECO:0000256" key="1">
    <source>
        <dbReference type="ARBA" id="ARBA00006774"/>
    </source>
</evidence>
<dbReference type="Pfam" id="PF01960">
    <property type="entry name" value="ArgJ"/>
    <property type="match status" value="1"/>
</dbReference>
<evidence type="ECO:0000256" key="9">
    <source>
        <dbReference type="ARBA" id="ARBA00049439"/>
    </source>
</evidence>
<dbReference type="EC" id="2.3.1.1" evidence="10"/>
<feature type="binding site" evidence="10">
    <location>
        <position position="177"/>
    </location>
    <ligand>
        <name>substrate</name>
    </ligand>
</feature>
<accession>A0A7W8CZ13</accession>